<proteinExistence type="predicted"/>
<dbReference type="AlphaFoldDB" id="A0A0L7K3P4"/>
<name>A0A0L7K3P4_OPEBR</name>
<organism evidence="1 2">
    <name type="scientific">Operophtera brumata</name>
    <name type="common">Winter moth</name>
    <name type="synonym">Phalaena brumata</name>
    <dbReference type="NCBI Taxonomy" id="104452"/>
    <lineage>
        <taxon>Eukaryota</taxon>
        <taxon>Metazoa</taxon>
        <taxon>Ecdysozoa</taxon>
        <taxon>Arthropoda</taxon>
        <taxon>Hexapoda</taxon>
        <taxon>Insecta</taxon>
        <taxon>Pterygota</taxon>
        <taxon>Neoptera</taxon>
        <taxon>Endopterygota</taxon>
        <taxon>Lepidoptera</taxon>
        <taxon>Glossata</taxon>
        <taxon>Ditrysia</taxon>
        <taxon>Geometroidea</taxon>
        <taxon>Geometridae</taxon>
        <taxon>Larentiinae</taxon>
        <taxon>Operophtera</taxon>
    </lineage>
</organism>
<evidence type="ECO:0000313" key="2">
    <source>
        <dbReference type="Proteomes" id="UP000037510"/>
    </source>
</evidence>
<dbReference type="EMBL" id="JTDY01011558">
    <property type="protein sequence ID" value="KOB55594.1"/>
    <property type="molecule type" value="Genomic_DNA"/>
</dbReference>
<sequence>MFKQNSSKQNATQFSAVVPMCRNIDESIKNICDFTVETIIESASTCLRAIDPSLKVPAKLPSVFMFLIENLPTEGKKTTAVATTPKNKSLLMQDISNKIGDELKSIWIPPCCKPTSQNIGDFEVS</sequence>
<feature type="non-terminal residue" evidence="1">
    <location>
        <position position="125"/>
    </location>
</feature>
<comment type="caution">
    <text evidence="1">The sequence shown here is derived from an EMBL/GenBank/DDBJ whole genome shotgun (WGS) entry which is preliminary data.</text>
</comment>
<reference evidence="1 2" key="1">
    <citation type="journal article" date="2015" name="Genome Biol. Evol.">
        <title>The genome of winter moth (Operophtera brumata) provides a genomic perspective on sexual dimorphism and phenology.</title>
        <authorList>
            <person name="Derks M.F."/>
            <person name="Smit S."/>
            <person name="Salis L."/>
            <person name="Schijlen E."/>
            <person name="Bossers A."/>
            <person name="Mateman C."/>
            <person name="Pijl A.S."/>
            <person name="de Ridder D."/>
            <person name="Groenen M.A."/>
            <person name="Visser M.E."/>
            <person name="Megens H.J."/>
        </authorList>
    </citation>
    <scope>NUCLEOTIDE SEQUENCE [LARGE SCALE GENOMIC DNA]</scope>
    <source>
        <strain evidence="1">WM2013NL</strain>
        <tissue evidence="1">Head and thorax</tissue>
    </source>
</reference>
<gene>
    <name evidence="1" type="ORF">OBRU01_25845</name>
</gene>
<protein>
    <submittedName>
        <fullName evidence="1">Putative coiled-coil domain containing 22</fullName>
    </submittedName>
</protein>
<keyword evidence="2" id="KW-1185">Reference proteome</keyword>
<evidence type="ECO:0000313" key="1">
    <source>
        <dbReference type="EMBL" id="KOB55594.1"/>
    </source>
</evidence>
<dbReference type="Proteomes" id="UP000037510">
    <property type="component" value="Unassembled WGS sequence"/>
</dbReference>
<accession>A0A0L7K3P4</accession>